<dbReference type="EMBL" id="JAENGY010000007">
    <property type="protein sequence ID" value="KAG6977366.1"/>
    <property type="molecule type" value="Genomic_DNA"/>
</dbReference>
<name>A0A8J5J843_9STRA</name>
<dbReference type="InterPro" id="IPR052980">
    <property type="entry name" value="Crinkler_effector"/>
</dbReference>
<keyword evidence="2" id="KW-1185">Reference proteome</keyword>
<protein>
    <submittedName>
        <fullName evidence="1">Uncharacterized protein</fullName>
    </submittedName>
</protein>
<evidence type="ECO:0000313" key="2">
    <source>
        <dbReference type="Proteomes" id="UP000709295"/>
    </source>
</evidence>
<dbReference type="AlphaFoldDB" id="A0A8J5J843"/>
<organism evidence="1 2">
    <name type="scientific">Phytophthora aleatoria</name>
    <dbReference type="NCBI Taxonomy" id="2496075"/>
    <lineage>
        <taxon>Eukaryota</taxon>
        <taxon>Sar</taxon>
        <taxon>Stramenopiles</taxon>
        <taxon>Oomycota</taxon>
        <taxon>Peronosporomycetes</taxon>
        <taxon>Peronosporales</taxon>
        <taxon>Peronosporaceae</taxon>
        <taxon>Phytophthora</taxon>
    </lineage>
</organism>
<sequence length="375" mass="41680">MVDTDTMQQFVNAIATTELIPISSEPQTMRMCSYGGILPGSANPAVLELPPGVHWLGTTSTEADYSRLYVRPAYQVLLLLAMAFVDHPEVPHHRVVIIGSSGTGKTSFLSWVLRHLRRLQTPPVIVLKIAGFFGRIASDGEVTAGIRGSSFQQELALRSTVYLCDVTWNDETDPEIRARTIVMSPQTQAVTIQDPSDTMRTLVLVMPVWTLEELETCRSTCYSHTVSQETLLELYQLWGGAVRWTLGTSNQKAKREFVRSFEAPPFASVVEVIRNGGLLGERELLQDIESEDRRGITIGSRLIHLHVDADSTFQLSGAALCSSLACSLLIGVNSKQLQSAQSFVARIECLVERRTMQFFYQQVQQELFNRASTTP</sequence>
<dbReference type="Proteomes" id="UP000709295">
    <property type="component" value="Unassembled WGS sequence"/>
</dbReference>
<gene>
    <name evidence="1" type="ORF">JG688_00000386</name>
</gene>
<proteinExistence type="predicted"/>
<dbReference type="PANTHER" id="PTHR33129">
    <property type="entry name" value="PROTEIN KINASE DOMAIN-CONTAINING PROTEIN-RELATED"/>
    <property type="match status" value="1"/>
</dbReference>
<comment type="caution">
    <text evidence="1">The sequence shown here is derived from an EMBL/GenBank/DDBJ whole genome shotgun (WGS) entry which is preliminary data.</text>
</comment>
<reference evidence="1" key="1">
    <citation type="submission" date="2021-01" db="EMBL/GenBank/DDBJ databases">
        <title>Phytophthora aleatoria, a newly-described species from Pinus radiata is distinct from Phytophthora cactorum isolates based on comparative genomics.</title>
        <authorList>
            <person name="Mcdougal R."/>
            <person name="Panda P."/>
            <person name="Williams N."/>
            <person name="Studholme D.J."/>
        </authorList>
    </citation>
    <scope>NUCLEOTIDE SEQUENCE</scope>
    <source>
        <strain evidence="1">NZFS 4037</strain>
    </source>
</reference>
<evidence type="ECO:0000313" key="1">
    <source>
        <dbReference type="EMBL" id="KAG6977366.1"/>
    </source>
</evidence>
<dbReference type="PANTHER" id="PTHR33129:SF1">
    <property type="entry name" value="ATP-BINDING PROTEIN"/>
    <property type="match status" value="1"/>
</dbReference>
<accession>A0A8J5J843</accession>